<proteinExistence type="inferred from homology"/>
<comment type="similarity">
    <text evidence="1">Belongs to the Nudix hydrolase family.</text>
</comment>
<comment type="caution">
    <text evidence="3">The sequence shown here is derived from an EMBL/GenBank/DDBJ whole genome shotgun (WGS) entry which is preliminary data.</text>
</comment>
<organism evidence="3 4">
    <name type="scientific">Paenibacillus glycanilyticus</name>
    <dbReference type="NCBI Taxonomy" id="126569"/>
    <lineage>
        <taxon>Bacteria</taxon>
        <taxon>Bacillati</taxon>
        <taxon>Bacillota</taxon>
        <taxon>Bacilli</taxon>
        <taxon>Bacillales</taxon>
        <taxon>Paenibacillaceae</taxon>
        <taxon>Paenibacillus</taxon>
    </lineage>
</organism>
<dbReference type="InterPro" id="IPR000086">
    <property type="entry name" value="NUDIX_hydrolase_dom"/>
</dbReference>
<dbReference type="Pfam" id="PF00293">
    <property type="entry name" value="NUDIX"/>
    <property type="match status" value="1"/>
</dbReference>
<dbReference type="PROSITE" id="PS51462">
    <property type="entry name" value="NUDIX"/>
    <property type="match status" value="1"/>
</dbReference>
<keyword evidence="4" id="KW-1185">Reference proteome</keyword>
<dbReference type="Proteomes" id="UP001285921">
    <property type="component" value="Unassembled WGS sequence"/>
</dbReference>
<dbReference type="InterPro" id="IPR015797">
    <property type="entry name" value="NUDIX_hydrolase-like_dom_sf"/>
</dbReference>
<dbReference type="SUPFAM" id="SSF55811">
    <property type="entry name" value="Nudix"/>
    <property type="match status" value="1"/>
</dbReference>
<dbReference type="CDD" id="cd04672">
    <property type="entry name" value="NUDIX_CDP-Chase_like"/>
    <property type="match status" value="1"/>
</dbReference>
<dbReference type="Gene3D" id="6.10.250.1120">
    <property type="match status" value="1"/>
</dbReference>
<gene>
    <name evidence="3" type="ORF">PghCCS26_31070</name>
</gene>
<dbReference type="InterPro" id="IPR059176">
    <property type="entry name" value="UDP-X_N"/>
</dbReference>
<dbReference type="PANTHER" id="PTHR43736">
    <property type="entry name" value="ADP-RIBOSE PYROPHOSPHATASE"/>
    <property type="match status" value="1"/>
</dbReference>
<evidence type="ECO:0000313" key="3">
    <source>
        <dbReference type="EMBL" id="GMK45979.1"/>
    </source>
</evidence>
<sequence length="205" mass="23232">MEPKWLEWAKQMQAIAQTGLTYAKDVYDIERYEALRQMSIEILAEYTSVSHEQIALAFASDKGYTTPKTDIRAVVFRDNKILLVQEKIDGGWSMPGGWSDIGYSPKEIAVKETQEEAGFDTAAIRLLAVLDKKFHNHPPSPYHVYKMFILCEIIGGEAVAGVETSDVGFFGIDELPELSIERNTLEQVQLMFEYLHNPNKEVIVD</sequence>
<dbReference type="Gene3D" id="3.90.79.10">
    <property type="entry name" value="Nucleoside Triphosphate Pyrophosphohydrolase"/>
    <property type="match status" value="1"/>
</dbReference>
<dbReference type="EMBL" id="BTCL01000010">
    <property type="protein sequence ID" value="GMK45979.1"/>
    <property type="molecule type" value="Genomic_DNA"/>
</dbReference>
<reference evidence="3 4" key="1">
    <citation type="submission" date="2023-05" db="EMBL/GenBank/DDBJ databases">
        <title>Draft genome of Paenibacillus sp. CCS26.</title>
        <authorList>
            <person name="Akita H."/>
            <person name="Shinto Y."/>
            <person name="Kimura Z."/>
        </authorList>
    </citation>
    <scope>NUCLEOTIDE SEQUENCE [LARGE SCALE GENOMIC DNA]</scope>
    <source>
        <strain evidence="3 4">CCS26</strain>
    </source>
</reference>
<accession>A0ABQ6NN68</accession>
<name>A0ABQ6NN68_9BACL</name>
<feature type="domain" description="Nudix hydrolase" evidence="2">
    <location>
        <begin position="66"/>
        <end position="192"/>
    </location>
</feature>
<evidence type="ECO:0000259" key="2">
    <source>
        <dbReference type="PROSITE" id="PS51462"/>
    </source>
</evidence>
<protein>
    <submittedName>
        <fullName evidence="3">ADP-ribose pyrophosphatase</fullName>
    </submittedName>
</protein>
<dbReference type="PANTHER" id="PTHR43736:SF1">
    <property type="entry name" value="DIHYDRONEOPTERIN TRIPHOSPHATE DIPHOSPHATASE"/>
    <property type="match status" value="1"/>
</dbReference>
<evidence type="ECO:0000313" key="4">
    <source>
        <dbReference type="Proteomes" id="UP001285921"/>
    </source>
</evidence>
<evidence type="ECO:0000256" key="1">
    <source>
        <dbReference type="ARBA" id="ARBA00005582"/>
    </source>
</evidence>
<dbReference type="Pfam" id="PF12535">
    <property type="entry name" value="Nudix_N"/>
    <property type="match status" value="1"/>
</dbReference>
<dbReference type="RefSeq" id="WP_317980502.1">
    <property type="nucleotide sequence ID" value="NZ_BTCL01000010.1"/>
</dbReference>